<evidence type="ECO:0000313" key="2">
    <source>
        <dbReference type="Proteomes" id="UP001175000"/>
    </source>
</evidence>
<keyword evidence="2" id="KW-1185">Reference proteome</keyword>
<sequence length="199" mass="22326">MVQAQLLETCSARDQRRRNRGCACTFPGDHRLRETAPGVIRGSFIATNIETFCSSAGIGRRCRFEPRCCAVNTPLQLLGTLLGDLHRPSELPTSDFAKFVERFLAEPLVILIPHFVSREMRTRQRAVGRLPKWTYDARPGSQSRARRLFDGAAKRNSEAFSREEQCSDCGQCQLLSEGGCWAMSGVWSCVLRKERTSGL</sequence>
<protein>
    <submittedName>
        <fullName evidence="1">Uncharacterized protein</fullName>
    </submittedName>
</protein>
<evidence type="ECO:0000313" key="1">
    <source>
        <dbReference type="EMBL" id="KAK0620745.1"/>
    </source>
</evidence>
<dbReference type="AlphaFoldDB" id="A0AA39WSY9"/>
<dbReference type="EMBL" id="JAULSU010000004">
    <property type="protein sequence ID" value="KAK0620745.1"/>
    <property type="molecule type" value="Genomic_DNA"/>
</dbReference>
<name>A0AA39WSY9_9PEZI</name>
<organism evidence="1 2">
    <name type="scientific">Immersiella caudata</name>
    <dbReference type="NCBI Taxonomy" id="314043"/>
    <lineage>
        <taxon>Eukaryota</taxon>
        <taxon>Fungi</taxon>
        <taxon>Dikarya</taxon>
        <taxon>Ascomycota</taxon>
        <taxon>Pezizomycotina</taxon>
        <taxon>Sordariomycetes</taxon>
        <taxon>Sordariomycetidae</taxon>
        <taxon>Sordariales</taxon>
        <taxon>Lasiosphaeriaceae</taxon>
        <taxon>Immersiella</taxon>
    </lineage>
</organism>
<reference evidence="1" key="1">
    <citation type="submission" date="2023-06" db="EMBL/GenBank/DDBJ databases">
        <title>Genome-scale phylogeny and comparative genomics of the fungal order Sordariales.</title>
        <authorList>
            <consortium name="Lawrence Berkeley National Laboratory"/>
            <person name="Hensen N."/>
            <person name="Bonometti L."/>
            <person name="Westerberg I."/>
            <person name="Brannstrom I.O."/>
            <person name="Guillou S."/>
            <person name="Cros-Aarteil S."/>
            <person name="Calhoun S."/>
            <person name="Haridas S."/>
            <person name="Kuo A."/>
            <person name="Mondo S."/>
            <person name="Pangilinan J."/>
            <person name="Riley R."/>
            <person name="Labutti K."/>
            <person name="Andreopoulos B."/>
            <person name="Lipzen A."/>
            <person name="Chen C."/>
            <person name="Yanf M."/>
            <person name="Daum C."/>
            <person name="Ng V."/>
            <person name="Clum A."/>
            <person name="Steindorff A."/>
            <person name="Ohm R."/>
            <person name="Martin F."/>
            <person name="Silar P."/>
            <person name="Natvig D."/>
            <person name="Lalanne C."/>
            <person name="Gautier V."/>
            <person name="Ament-Velasquez S.L."/>
            <person name="Kruys A."/>
            <person name="Hutchinson M.I."/>
            <person name="Powell A.J."/>
            <person name="Barry K."/>
            <person name="Miller A.N."/>
            <person name="Grigoriev I.V."/>
            <person name="Debuchy R."/>
            <person name="Gladieux P."/>
            <person name="Thoren M.H."/>
            <person name="Johannesson H."/>
        </authorList>
    </citation>
    <scope>NUCLEOTIDE SEQUENCE</scope>
    <source>
        <strain evidence="1">CBS 606.72</strain>
    </source>
</reference>
<dbReference type="Proteomes" id="UP001175000">
    <property type="component" value="Unassembled WGS sequence"/>
</dbReference>
<accession>A0AA39WSY9</accession>
<gene>
    <name evidence="1" type="ORF">B0T14DRAFT_236894</name>
</gene>
<comment type="caution">
    <text evidence="1">The sequence shown here is derived from an EMBL/GenBank/DDBJ whole genome shotgun (WGS) entry which is preliminary data.</text>
</comment>
<proteinExistence type="predicted"/>